<dbReference type="GO" id="GO:0045944">
    <property type="term" value="P:positive regulation of transcription by RNA polymerase II"/>
    <property type="evidence" value="ECO:0007669"/>
    <property type="project" value="TreeGrafter"/>
</dbReference>
<dbReference type="GO" id="GO:0016020">
    <property type="term" value="C:membrane"/>
    <property type="evidence" value="ECO:0007669"/>
    <property type="project" value="UniProtKB-SubCell"/>
</dbReference>
<dbReference type="GO" id="GO:0005794">
    <property type="term" value="C:Golgi apparatus"/>
    <property type="evidence" value="ECO:0007669"/>
    <property type="project" value="UniProtKB-SubCell"/>
</dbReference>
<dbReference type="InterPro" id="IPR011598">
    <property type="entry name" value="bHLH_dom"/>
</dbReference>
<keyword evidence="11" id="KW-0221">Differentiation</keyword>
<keyword evidence="18" id="KW-0238">DNA-binding</keyword>
<feature type="compositionally biased region" description="Basic and acidic residues" evidence="26">
    <location>
        <begin position="148"/>
        <end position="160"/>
    </location>
</feature>
<evidence type="ECO:0000256" key="20">
    <source>
        <dbReference type="ARBA" id="ARBA00023163"/>
    </source>
</evidence>
<dbReference type="GO" id="GO:0070888">
    <property type="term" value="F:E-box binding"/>
    <property type="evidence" value="ECO:0007669"/>
    <property type="project" value="TreeGrafter"/>
</dbReference>
<dbReference type="PANTHER" id="PTHR19290">
    <property type="entry name" value="BASIC HELIX-LOOP-HELIX PROTEIN NEUROGENIN-RELATED"/>
    <property type="match status" value="1"/>
</dbReference>
<keyword evidence="19 27" id="KW-0472">Membrane</keyword>
<dbReference type="InterPro" id="IPR011016">
    <property type="entry name" value="Znf_RING-CH"/>
</dbReference>
<evidence type="ECO:0000256" key="4">
    <source>
        <dbReference type="ARBA" id="ARBA00004484"/>
    </source>
</evidence>
<keyword evidence="21" id="KW-0539">Nucleus</keyword>
<dbReference type="FunFam" id="4.10.280.10:FF:000025">
    <property type="entry name" value="protein atonal homolog 7"/>
    <property type="match status" value="1"/>
</dbReference>
<dbReference type="FunFam" id="3.30.40.10:FF:000423">
    <property type="entry name" value="Ring finger protein 122"/>
    <property type="match status" value="1"/>
</dbReference>
<keyword evidence="8 27" id="KW-0812">Transmembrane</keyword>
<evidence type="ECO:0000256" key="14">
    <source>
        <dbReference type="ARBA" id="ARBA00022902"/>
    </source>
</evidence>
<accession>A0AA88TN62</accession>
<dbReference type="GO" id="GO:0043204">
    <property type="term" value="C:perikaryon"/>
    <property type="evidence" value="ECO:0007669"/>
    <property type="project" value="UniProtKB-SubCell"/>
</dbReference>
<organism evidence="30 31">
    <name type="scientific">Cirrhinus molitorella</name>
    <name type="common">mud carp</name>
    <dbReference type="NCBI Taxonomy" id="172907"/>
    <lineage>
        <taxon>Eukaryota</taxon>
        <taxon>Metazoa</taxon>
        <taxon>Chordata</taxon>
        <taxon>Craniata</taxon>
        <taxon>Vertebrata</taxon>
        <taxon>Euteleostomi</taxon>
        <taxon>Actinopterygii</taxon>
        <taxon>Neopterygii</taxon>
        <taxon>Teleostei</taxon>
        <taxon>Ostariophysi</taxon>
        <taxon>Cypriniformes</taxon>
        <taxon>Cyprinidae</taxon>
        <taxon>Labeoninae</taxon>
        <taxon>Labeonini</taxon>
        <taxon>Cirrhinus</taxon>
    </lineage>
</organism>
<keyword evidence="20" id="KW-0804">Transcription</keyword>
<evidence type="ECO:0000259" key="28">
    <source>
        <dbReference type="PROSITE" id="PS50089"/>
    </source>
</evidence>
<evidence type="ECO:0000256" key="2">
    <source>
        <dbReference type="ARBA" id="ARBA00004167"/>
    </source>
</evidence>
<evidence type="ECO:0000256" key="10">
    <source>
        <dbReference type="ARBA" id="ARBA00022771"/>
    </source>
</evidence>
<comment type="subcellular location">
    <subcellularLocation>
        <location evidence="5">Cell projection</location>
        <location evidence="5">Axon</location>
    </subcellularLocation>
    <subcellularLocation>
        <location evidence="3">Endoplasmic reticulum</location>
    </subcellularLocation>
    <subcellularLocation>
        <location evidence="6">Golgi apparatus</location>
    </subcellularLocation>
    <subcellularLocation>
        <location evidence="2">Membrane</location>
        <topology evidence="2">Single-pass membrane protein</topology>
    </subcellularLocation>
    <subcellularLocation>
        <location evidence="1">Nucleus</location>
    </subcellularLocation>
    <subcellularLocation>
        <location evidence="4">Perikaryon</location>
    </subcellularLocation>
</comment>
<evidence type="ECO:0000256" key="26">
    <source>
        <dbReference type="SAM" id="MobiDB-lite"/>
    </source>
</evidence>
<dbReference type="GO" id="GO:0003407">
    <property type="term" value="P:neural retina development"/>
    <property type="evidence" value="ECO:0007669"/>
    <property type="project" value="InterPro"/>
</dbReference>
<evidence type="ECO:0000256" key="5">
    <source>
        <dbReference type="ARBA" id="ARBA00004489"/>
    </source>
</evidence>
<keyword evidence="15 27" id="KW-1133">Transmembrane helix</keyword>
<comment type="function">
    <text evidence="23">May induce necrosis and apoptosis. May play a role in cell viability.</text>
</comment>
<dbReference type="SMART" id="SM00744">
    <property type="entry name" value="RINGv"/>
    <property type="match status" value="1"/>
</dbReference>
<evidence type="ECO:0000313" key="30">
    <source>
        <dbReference type="EMBL" id="KAK2896736.1"/>
    </source>
</evidence>
<name>A0AA88TN62_9TELE</name>
<protein>
    <recommendedName>
        <fullName evidence="24">RING finger protein 122</fullName>
    </recommendedName>
</protein>
<evidence type="ECO:0000313" key="31">
    <source>
        <dbReference type="Proteomes" id="UP001187343"/>
    </source>
</evidence>
<dbReference type="Gene3D" id="3.30.40.10">
    <property type="entry name" value="Zinc/RING finger domain, C3HC4 (zinc finger)"/>
    <property type="match status" value="1"/>
</dbReference>
<dbReference type="GO" id="GO:0008270">
    <property type="term" value="F:zinc ion binding"/>
    <property type="evidence" value="ECO:0007669"/>
    <property type="project" value="UniProtKB-KW"/>
</dbReference>
<dbReference type="Pfam" id="PF00010">
    <property type="entry name" value="HLH"/>
    <property type="match status" value="1"/>
</dbReference>
<dbReference type="SUPFAM" id="SSF47459">
    <property type="entry name" value="HLH, helix-loop-helix DNA-binding domain"/>
    <property type="match status" value="1"/>
</dbReference>
<evidence type="ECO:0000256" key="17">
    <source>
        <dbReference type="ARBA" id="ARBA00023034"/>
    </source>
</evidence>
<evidence type="ECO:0000256" key="12">
    <source>
        <dbReference type="ARBA" id="ARBA00022824"/>
    </source>
</evidence>
<evidence type="ECO:0000256" key="9">
    <source>
        <dbReference type="ARBA" id="ARBA00022723"/>
    </source>
</evidence>
<dbReference type="SMART" id="SM00353">
    <property type="entry name" value="HLH"/>
    <property type="match status" value="1"/>
</dbReference>
<comment type="caution">
    <text evidence="30">The sequence shown here is derived from an EMBL/GenBank/DDBJ whole genome shotgun (WGS) entry which is preliminary data.</text>
</comment>
<evidence type="ECO:0000256" key="25">
    <source>
        <dbReference type="PROSITE-ProRule" id="PRU00175"/>
    </source>
</evidence>
<dbReference type="GO" id="GO:0005783">
    <property type="term" value="C:endoplasmic reticulum"/>
    <property type="evidence" value="ECO:0007669"/>
    <property type="project" value="UniProtKB-SubCell"/>
</dbReference>
<dbReference type="GO" id="GO:0030424">
    <property type="term" value="C:axon"/>
    <property type="evidence" value="ECO:0007669"/>
    <property type="project" value="UniProtKB-SubCell"/>
</dbReference>
<evidence type="ECO:0000256" key="7">
    <source>
        <dbReference type="ARBA" id="ARBA00022473"/>
    </source>
</evidence>
<evidence type="ECO:0000256" key="23">
    <source>
        <dbReference type="ARBA" id="ARBA00057276"/>
    </source>
</evidence>
<keyword evidence="16" id="KW-0805">Transcription regulation</keyword>
<proteinExistence type="predicted"/>
<dbReference type="InterPro" id="IPR001841">
    <property type="entry name" value="Znf_RING"/>
</dbReference>
<evidence type="ECO:0000256" key="11">
    <source>
        <dbReference type="ARBA" id="ARBA00022782"/>
    </source>
</evidence>
<dbReference type="CDD" id="cd16676">
    <property type="entry name" value="RING-H2_RNF122"/>
    <property type="match status" value="1"/>
</dbReference>
<keyword evidence="17" id="KW-0333">Golgi apparatus</keyword>
<evidence type="ECO:0000256" key="18">
    <source>
        <dbReference type="ARBA" id="ARBA00023125"/>
    </source>
</evidence>
<evidence type="ECO:0000256" key="16">
    <source>
        <dbReference type="ARBA" id="ARBA00023015"/>
    </source>
</evidence>
<dbReference type="PROSITE" id="PS50089">
    <property type="entry name" value="ZF_RING_2"/>
    <property type="match status" value="1"/>
</dbReference>
<dbReference type="InterPro" id="IPR013083">
    <property type="entry name" value="Znf_RING/FYVE/PHD"/>
</dbReference>
<dbReference type="AlphaFoldDB" id="A0AA88TN62"/>
<keyword evidence="13" id="KW-0862">Zinc</keyword>
<keyword evidence="22" id="KW-0966">Cell projection</keyword>
<evidence type="ECO:0000256" key="27">
    <source>
        <dbReference type="SAM" id="Phobius"/>
    </source>
</evidence>
<evidence type="ECO:0000256" key="13">
    <source>
        <dbReference type="ARBA" id="ARBA00022833"/>
    </source>
</evidence>
<keyword evidence="14" id="KW-0524">Neurogenesis</keyword>
<dbReference type="InterPro" id="IPR036638">
    <property type="entry name" value="HLH_DNA-bd_sf"/>
</dbReference>
<feature type="domain" description="RING-type" evidence="28">
    <location>
        <begin position="63"/>
        <end position="104"/>
    </location>
</feature>
<evidence type="ECO:0000256" key="15">
    <source>
        <dbReference type="ARBA" id="ARBA00022989"/>
    </source>
</evidence>
<dbReference type="GO" id="GO:0005634">
    <property type="term" value="C:nucleus"/>
    <property type="evidence" value="ECO:0007669"/>
    <property type="project" value="UniProtKB-SubCell"/>
</dbReference>
<evidence type="ECO:0000256" key="6">
    <source>
        <dbReference type="ARBA" id="ARBA00004555"/>
    </source>
</evidence>
<dbReference type="InterPro" id="IPR032663">
    <property type="entry name" value="ATOH7_bHLH"/>
</dbReference>
<dbReference type="SUPFAM" id="SSF57850">
    <property type="entry name" value="RING/U-box"/>
    <property type="match status" value="1"/>
</dbReference>
<dbReference type="GO" id="GO:0061564">
    <property type="term" value="P:axon development"/>
    <property type="evidence" value="ECO:0007669"/>
    <property type="project" value="TreeGrafter"/>
</dbReference>
<dbReference type="GO" id="GO:0000981">
    <property type="term" value="F:DNA-binding transcription factor activity, RNA polymerase II-specific"/>
    <property type="evidence" value="ECO:0007669"/>
    <property type="project" value="TreeGrafter"/>
</dbReference>
<evidence type="ECO:0000256" key="3">
    <source>
        <dbReference type="ARBA" id="ARBA00004240"/>
    </source>
</evidence>
<keyword evidence="12" id="KW-0256">Endoplasmic reticulum</keyword>
<dbReference type="GO" id="GO:0046983">
    <property type="term" value="F:protein dimerization activity"/>
    <property type="evidence" value="ECO:0007669"/>
    <property type="project" value="InterPro"/>
</dbReference>
<reference evidence="30" key="1">
    <citation type="submission" date="2023-08" db="EMBL/GenBank/DDBJ databases">
        <title>Chromosome-level Genome Assembly of mud carp (Cirrhinus molitorella).</title>
        <authorList>
            <person name="Liu H."/>
        </authorList>
    </citation>
    <scope>NUCLEOTIDE SEQUENCE</scope>
    <source>
        <strain evidence="30">Prfri</strain>
        <tissue evidence="30">Muscle</tissue>
    </source>
</reference>
<dbReference type="PANTHER" id="PTHR19290:SF162">
    <property type="entry name" value="TRANSCRIPTION FACTOR ATOH7"/>
    <property type="match status" value="1"/>
</dbReference>
<dbReference type="Pfam" id="PF13639">
    <property type="entry name" value="zf-RING_2"/>
    <property type="match status" value="1"/>
</dbReference>
<evidence type="ECO:0000259" key="29">
    <source>
        <dbReference type="PROSITE" id="PS50888"/>
    </source>
</evidence>
<evidence type="ECO:0000256" key="1">
    <source>
        <dbReference type="ARBA" id="ARBA00004123"/>
    </source>
</evidence>
<evidence type="ECO:0000256" key="22">
    <source>
        <dbReference type="ARBA" id="ARBA00023273"/>
    </source>
</evidence>
<feature type="domain" description="BHLH" evidence="29">
    <location>
        <begin position="161"/>
        <end position="213"/>
    </location>
</feature>
<evidence type="ECO:0000256" key="21">
    <source>
        <dbReference type="ARBA" id="ARBA00023242"/>
    </source>
</evidence>
<dbReference type="CDD" id="cd19714">
    <property type="entry name" value="bHLH_TS_ATOH7"/>
    <property type="match status" value="1"/>
</dbReference>
<dbReference type="SMART" id="SM00184">
    <property type="entry name" value="RING"/>
    <property type="match status" value="1"/>
</dbReference>
<dbReference type="EMBL" id="JAUYZG010000010">
    <property type="protein sequence ID" value="KAK2896736.1"/>
    <property type="molecule type" value="Genomic_DNA"/>
</dbReference>
<feature type="transmembrane region" description="Helical" evidence="27">
    <location>
        <begin position="6"/>
        <end position="31"/>
    </location>
</feature>
<keyword evidence="7" id="KW-0217">Developmental protein</keyword>
<gene>
    <name evidence="30" type="ORF">Q8A67_011224</name>
</gene>
<dbReference type="Gene3D" id="4.10.280.10">
    <property type="entry name" value="Helix-loop-helix DNA-binding domain"/>
    <property type="match status" value="1"/>
</dbReference>
<evidence type="ECO:0000256" key="8">
    <source>
        <dbReference type="ARBA" id="ARBA00022692"/>
    </source>
</evidence>
<dbReference type="InterPro" id="IPR050359">
    <property type="entry name" value="bHLH_transcription_factors"/>
</dbReference>
<dbReference type="Proteomes" id="UP001187343">
    <property type="component" value="Unassembled WGS sequence"/>
</dbReference>
<sequence>MTSLPLNVYVIILGIGLFIFMLSMIFCCYLFRLRRQGTQEQYGYNEVILKGPGKKLSLLGQTCAVCLEEFRSRDELGVCPCSHAFHKKCLVKWLEIRSVCPMCNKPICRLQPDPPQGAEGPQNPLETTAGPGVMKPRRPSCADSGSESDSRDPEKFESAMRRRMAANARERKRMQGLNTAFDRLRKVVPQWGQDKKLSKYETLQMALSYIMALNRILTDASRHAAPQKDWLNLQFDRLQPETYSCFMRYDSPVENDCMHSSFSYHYESL</sequence>
<evidence type="ECO:0000256" key="24">
    <source>
        <dbReference type="ARBA" id="ARBA00074857"/>
    </source>
</evidence>
<dbReference type="PROSITE" id="PS50888">
    <property type="entry name" value="BHLH"/>
    <property type="match status" value="1"/>
</dbReference>
<evidence type="ECO:0000256" key="19">
    <source>
        <dbReference type="ARBA" id="ARBA00023136"/>
    </source>
</evidence>
<feature type="region of interest" description="Disordered" evidence="26">
    <location>
        <begin position="114"/>
        <end position="168"/>
    </location>
</feature>
<keyword evidence="10 25" id="KW-0863">Zinc-finger</keyword>
<keyword evidence="9" id="KW-0479">Metal-binding</keyword>
<keyword evidence="31" id="KW-1185">Reference proteome</keyword>